<proteinExistence type="predicted"/>
<evidence type="ECO:0000256" key="1">
    <source>
        <dbReference type="SAM" id="SignalP"/>
    </source>
</evidence>
<dbReference type="EMBL" id="GGEC01089137">
    <property type="protein sequence ID" value="MBX69621.1"/>
    <property type="molecule type" value="Transcribed_RNA"/>
</dbReference>
<keyword evidence="1" id="KW-0732">Signal</keyword>
<feature type="chain" id="PRO_5015119021" evidence="1">
    <location>
        <begin position="20"/>
        <end position="70"/>
    </location>
</feature>
<name>A0A2P2QRT5_RHIMU</name>
<evidence type="ECO:0000313" key="2">
    <source>
        <dbReference type="EMBL" id="MBX69621.1"/>
    </source>
</evidence>
<accession>A0A2P2QRT5</accession>
<reference evidence="2" key="1">
    <citation type="submission" date="2018-02" db="EMBL/GenBank/DDBJ databases">
        <title>Rhizophora mucronata_Transcriptome.</title>
        <authorList>
            <person name="Meera S.P."/>
            <person name="Sreeshan A."/>
            <person name="Augustine A."/>
        </authorList>
    </citation>
    <scope>NUCLEOTIDE SEQUENCE</scope>
    <source>
        <tissue evidence="2">Leaf</tissue>
    </source>
</reference>
<sequence>MLLFRLWYSILGFNTFCASDGGLYALKSVAFWFPLEGFGCGNMSFDFYRNLSSSLRFEPFLLLKIWKFSS</sequence>
<protein>
    <submittedName>
        <fullName evidence="2">Uncharacterized protein</fullName>
    </submittedName>
</protein>
<organism evidence="2">
    <name type="scientific">Rhizophora mucronata</name>
    <name type="common">Asiatic mangrove</name>
    <dbReference type="NCBI Taxonomy" id="61149"/>
    <lineage>
        <taxon>Eukaryota</taxon>
        <taxon>Viridiplantae</taxon>
        <taxon>Streptophyta</taxon>
        <taxon>Embryophyta</taxon>
        <taxon>Tracheophyta</taxon>
        <taxon>Spermatophyta</taxon>
        <taxon>Magnoliopsida</taxon>
        <taxon>eudicotyledons</taxon>
        <taxon>Gunneridae</taxon>
        <taxon>Pentapetalae</taxon>
        <taxon>rosids</taxon>
        <taxon>fabids</taxon>
        <taxon>Malpighiales</taxon>
        <taxon>Rhizophoraceae</taxon>
        <taxon>Rhizophora</taxon>
    </lineage>
</organism>
<feature type="signal peptide" evidence="1">
    <location>
        <begin position="1"/>
        <end position="19"/>
    </location>
</feature>
<dbReference type="AlphaFoldDB" id="A0A2P2QRT5"/>